<keyword evidence="6" id="KW-0472">Membrane</keyword>
<name>A0ABT4Q5J7_9BACL</name>
<evidence type="ECO:0000256" key="3">
    <source>
        <dbReference type="ARBA" id="ARBA00022741"/>
    </source>
</evidence>
<keyword evidence="4 8" id="KW-0067">ATP-binding</keyword>
<sequence>MSLQIKSVCKKFGEKQVLTGINISMEKGTFLALLGPSGCGKTTLLQAIAGLTSIDGGKIIIDGTVVSEEGREVPAEKRNIGMVFQDFALWPHMNVFENVAFGLTLRGIRGNELKYRVVETLAIFHMEDYVSRYPHELSGGQKQRIAMARAIAPKPQLILMDEPLSSLDAGLRDEMRYELVRIFKQLNMTVVYVTHDQMEAMSMADQIVILKNGRCEQIGVPESLYYEPVSEYVARFMGSANILRKKGEFTRSFIRPDDVQLIDSDNAVYFISNQNQIITGKILQCSFQGHKYRYFVDVSDFENPIEVTYPEKISIGEQVRLFLPPNKCRQLQSV</sequence>
<reference evidence="8 9" key="1">
    <citation type="submission" date="2022-12" db="EMBL/GenBank/DDBJ databases">
        <title>Draft genome sequence of Paenibacillus sp. dW9.</title>
        <authorList>
            <person name="Choi E.-W."/>
            <person name="Kim D.-U."/>
        </authorList>
    </citation>
    <scope>NUCLEOTIDE SEQUENCE [LARGE SCALE GENOMIC DNA]</scope>
    <source>
        <strain evidence="9">dW9</strain>
    </source>
</reference>
<evidence type="ECO:0000256" key="2">
    <source>
        <dbReference type="ARBA" id="ARBA00022475"/>
    </source>
</evidence>
<evidence type="ECO:0000256" key="6">
    <source>
        <dbReference type="ARBA" id="ARBA00023136"/>
    </source>
</evidence>
<dbReference type="PROSITE" id="PS00211">
    <property type="entry name" value="ABC_TRANSPORTER_1"/>
    <property type="match status" value="1"/>
</dbReference>
<dbReference type="CDD" id="cd03259">
    <property type="entry name" value="ABC_Carb_Solutes_like"/>
    <property type="match status" value="1"/>
</dbReference>
<evidence type="ECO:0000313" key="8">
    <source>
        <dbReference type="EMBL" id="MCZ8512150.1"/>
    </source>
</evidence>
<dbReference type="PANTHER" id="PTHR43875:SF15">
    <property type="entry name" value="TREHALOSE IMPORT ATP-BINDING PROTEIN SUGC"/>
    <property type="match status" value="1"/>
</dbReference>
<protein>
    <submittedName>
        <fullName evidence="8">ABC transporter ATP-binding protein</fullName>
    </submittedName>
</protein>
<proteinExistence type="predicted"/>
<dbReference type="Proteomes" id="UP001527882">
    <property type="component" value="Unassembled WGS sequence"/>
</dbReference>
<dbReference type="InterPro" id="IPR027417">
    <property type="entry name" value="P-loop_NTPase"/>
</dbReference>
<dbReference type="Gene3D" id="3.40.50.300">
    <property type="entry name" value="P-loop containing nucleotide triphosphate hydrolases"/>
    <property type="match status" value="1"/>
</dbReference>
<gene>
    <name evidence="8" type="ORF">O9H85_06860</name>
</gene>
<dbReference type="InterPro" id="IPR047641">
    <property type="entry name" value="ABC_transpr_MalK/UgpC-like"/>
</dbReference>
<accession>A0ABT4Q5J7</accession>
<dbReference type="PANTHER" id="PTHR43875">
    <property type="entry name" value="MALTODEXTRIN IMPORT ATP-BINDING PROTEIN MSMX"/>
    <property type="match status" value="1"/>
</dbReference>
<dbReference type="GO" id="GO:0005524">
    <property type="term" value="F:ATP binding"/>
    <property type="evidence" value="ECO:0007669"/>
    <property type="project" value="UniProtKB-KW"/>
</dbReference>
<comment type="caution">
    <text evidence="8">The sequence shown here is derived from an EMBL/GenBank/DDBJ whole genome shotgun (WGS) entry which is preliminary data.</text>
</comment>
<keyword evidence="9" id="KW-1185">Reference proteome</keyword>
<keyword evidence="3" id="KW-0547">Nucleotide-binding</keyword>
<organism evidence="8 9">
    <name type="scientific">Paenibacillus gyeongsangnamensis</name>
    <dbReference type="NCBI Taxonomy" id="3388067"/>
    <lineage>
        <taxon>Bacteria</taxon>
        <taxon>Bacillati</taxon>
        <taxon>Bacillota</taxon>
        <taxon>Bacilli</taxon>
        <taxon>Bacillales</taxon>
        <taxon>Paenibacillaceae</taxon>
        <taxon>Paenibacillus</taxon>
    </lineage>
</organism>
<dbReference type="SMART" id="SM00382">
    <property type="entry name" value="AAA"/>
    <property type="match status" value="1"/>
</dbReference>
<keyword evidence="1" id="KW-0813">Transport</keyword>
<keyword evidence="5" id="KW-1278">Translocase</keyword>
<evidence type="ECO:0000256" key="4">
    <source>
        <dbReference type="ARBA" id="ARBA00022840"/>
    </source>
</evidence>
<dbReference type="InterPro" id="IPR008995">
    <property type="entry name" value="Mo/tungstate-bd_C_term_dom"/>
</dbReference>
<dbReference type="InterPro" id="IPR017871">
    <property type="entry name" value="ABC_transporter-like_CS"/>
</dbReference>
<dbReference type="InterPro" id="IPR003439">
    <property type="entry name" value="ABC_transporter-like_ATP-bd"/>
</dbReference>
<dbReference type="SUPFAM" id="SSF52540">
    <property type="entry name" value="P-loop containing nucleoside triphosphate hydrolases"/>
    <property type="match status" value="1"/>
</dbReference>
<evidence type="ECO:0000256" key="1">
    <source>
        <dbReference type="ARBA" id="ARBA00022448"/>
    </source>
</evidence>
<keyword evidence="2" id="KW-1003">Cell membrane</keyword>
<feature type="domain" description="ABC transporter" evidence="7">
    <location>
        <begin position="3"/>
        <end position="237"/>
    </location>
</feature>
<evidence type="ECO:0000313" key="9">
    <source>
        <dbReference type="Proteomes" id="UP001527882"/>
    </source>
</evidence>
<dbReference type="InterPro" id="IPR003593">
    <property type="entry name" value="AAA+_ATPase"/>
</dbReference>
<dbReference type="Pfam" id="PF00005">
    <property type="entry name" value="ABC_tran"/>
    <property type="match status" value="1"/>
</dbReference>
<dbReference type="InterPro" id="IPR013611">
    <property type="entry name" value="Transp-assoc_OB_typ2"/>
</dbReference>
<dbReference type="PROSITE" id="PS50893">
    <property type="entry name" value="ABC_TRANSPORTER_2"/>
    <property type="match status" value="1"/>
</dbReference>
<evidence type="ECO:0000259" key="7">
    <source>
        <dbReference type="PROSITE" id="PS50893"/>
    </source>
</evidence>
<dbReference type="EMBL" id="JAQAGZ010000004">
    <property type="protein sequence ID" value="MCZ8512150.1"/>
    <property type="molecule type" value="Genomic_DNA"/>
</dbReference>
<dbReference type="RefSeq" id="WP_269880567.1">
    <property type="nucleotide sequence ID" value="NZ_JAQAGZ010000004.1"/>
</dbReference>
<evidence type="ECO:0000256" key="5">
    <source>
        <dbReference type="ARBA" id="ARBA00022967"/>
    </source>
</evidence>
<dbReference type="InterPro" id="IPR015853">
    <property type="entry name" value="ABC_transpr_FbpC"/>
</dbReference>
<dbReference type="Pfam" id="PF08402">
    <property type="entry name" value="TOBE_2"/>
    <property type="match status" value="1"/>
</dbReference>
<dbReference type="SUPFAM" id="SSF50331">
    <property type="entry name" value="MOP-like"/>
    <property type="match status" value="1"/>
</dbReference>